<proteinExistence type="inferred from homology"/>
<dbReference type="AlphaFoldDB" id="A0A2U1E282"/>
<keyword evidence="9" id="KW-0963">Cytoplasm</keyword>
<sequence>MKNNLDRKIRGNKTFYFDKFELSISTGTQFLCVDDLYSLKKVIEKTLRVVDFRYYTQISLSIVTPGEIRDLNNRFRGIDRVTDVLSFPLDMETGILGDVVICKKVCTRQAKLYGNSFQRELMYLTCHSILHLMGYDHMNKRDKRIMRDLEKKVMREI</sequence>
<dbReference type="InterPro" id="IPR023091">
    <property type="entry name" value="MetalPrtase_cat_dom_sf_prd"/>
</dbReference>
<dbReference type="HAMAP" id="MF_00009">
    <property type="entry name" value="Endoribonucl_YbeY"/>
    <property type="match status" value="1"/>
</dbReference>
<organism evidence="10 11">
    <name type="scientific">Ezakiella coagulans</name>
    <dbReference type="NCBI Taxonomy" id="46507"/>
    <lineage>
        <taxon>Bacteria</taxon>
        <taxon>Bacillati</taxon>
        <taxon>Bacillota</taxon>
        <taxon>Tissierellia</taxon>
        <taxon>Ezakiella</taxon>
    </lineage>
</organism>
<evidence type="ECO:0000256" key="5">
    <source>
        <dbReference type="ARBA" id="ARBA00022723"/>
    </source>
</evidence>
<dbReference type="EC" id="3.1.-.-" evidence="9"/>
<dbReference type="EMBL" id="QEKV01000007">
    <property type="protein sequence ID" value="PVY94060.1"/>
    <property type="molecule type" value="Genomic_DNA"/>
</dbReference>
<keyword evidence="3 9" id="KW-0698">rRNA processing</keyword>
<dbReference type="SUPFAM" id="SSF55486">
    <property type="entry name" value="Metalloproteases ('zincins'), catalytic domain"/>
    <property type="match status" value="1"/>
</dbReference>
<feature type="binding site" evidence="9">
    <location>
        <position position="131"/>
    </location>
    <ligand>
        <name>Zn(2+)</name>
        <dbReference type="ChEBI" id="CHEBI:29105"/>
        <note>catalytic</note>
    </ligand>
</feature>
<dbReference type="PANTHER" id="PTHR46986:SF1">
    <property type="entry name" value="ENDORIBONUCLEASE YBEY, CHLOROPLASTIC"/>
    <property type="match status" value="1"/>
</dbReference>
<evidence type="ECO:0000256" key="9">
    <source>
        <dbReference type="HAMAP-Rule" id="MF_00009"/>
    </source>
</evidence>
<reference evidence="10 11" key="1">
    <citation type="submission" date="2018-04" db="EMBL/GenBank/DDBJ databases">
        <title>Genomic Encyclopedia of Type Strains, Phase IV (KMG-IV): sequencing the most valuable type-strain genomes for metagenomic binning, comparative biology and taxonomic classification.</title>
        <authorList>
            <person name="Goeker M."/>
        </authorList>
    </citation>
    <scope>NUCLEOTIDE SEQUENCE [LARGE SCALE GENOMIC DNA]</scope>
    <source>
        <strain evidence="10 11">DSM 20705</strain>
    </source>
</reference>
<dbReference type="GO" id="GO:0004222">
    <property type="term" value="F:metalloendopeptidase activity"/>
    <property type="evidence" value="ECO:0007669"/>
    <property type="project" value="InterPro"/>
</dbReference>
<keyword evidence="7 9" id="KW-0378">Hydrolase</keyword>
<keyword evidence="4 9" id="KW-0540">Nuclease</keyword>
<comment type="caution">
    <text evidence="10">The sequence shown here is derived from an EMBL/GenBank/DDBJ whole genome shotgun (WGS) entry which is preliminary data.</text>
</comment>
<keyword evidence="2 9" id="KW-0690">Ribosome biogenesis</keyword>
<accession>A0A2U1E282</accession>
<dbReference type="Gene3D" id="3.40.390.30">
    <property type="entry name" value="Metalloproteases ('zincins'), catalytic domain"/>
    <property type="match status" value="1"/>
</dbReference>
<evidence type="ECO:0000256" key="4">
    <source>
        <dbReference type="ARBA" id="ARBA00022722"/>
    </source>
</evidence>
<name>A0A2U1E282_9FIRM</name>
<feature type="binding site" evidence="9">
    <location>
        <position position="137"/>
    </location>
    <ligand>
        <name>Zn(2+)</name>
        <dbReference type="ChEBI" id="CHEBI:29105"/>
        <note>catalytic</note>
    </ligand>
</feature>
<gene>
    <name evidence="9" type="primary">ybeY</name>
    <name evidence="10" type="ORF">C7381_10756</name>
</gene>
<dbReference type="InterPro" id="IPR002036">
    <property type="entry name" value="YbeY"/>
</dbReference>
<protein>
    <recommendedName>
        <fullName evidence="9">Endoribonuclease YbeY</fullName>
        <ecNumber evidence="9">3.1.-.-</ecNumber>
    </recommendedName>
</protein>
<evidence type="ECO:0000256" key="1">
    <source>
        <dbReference type="ARBA" id="ARBA00010875"/>
    </source>
</evidence>
<evidence type="ECO:0000256" key="8">
    <source>
        <dbReference type="ARBA" id="ARBA00022833"/>
    </source>
</evidence>
<dbReference type="PROSITE" id="PS01306">
    <property type="entry name" value="UPF0054"/>
    <property type="match status" value="1"/>
</dbReference>
<keyword evidence="8 9" id="KW-0862">Zinc</keyword>
<evidence type="ECO:0000256" key="3">
    <source>
        <dbReference type="ARBA" id="ARBA00022552"/>
    </source>
</evidence>
<dbReference type="NCBIfam" id="TIGR00043">
    <property type="entry name" value="rRNA maturation RNase YbeY"/>
    <property type="match status" value="1"/>
</dbReference>
<comment type="function">
    <text evidence="9">Single strand-specific metallo-endoribonuclease involved in late-stage 70S ribosome quality control and in maturation of the 3' terminus of the 16S rRNA.</text>
</comment>
<feature type="binding site" evidence="9">
    <location>
        <position position="127"/>
    </location>
    <ligand>
        <name>Zn(2+)</name>
        <dbReference type="ChEBI" id="CHEBI:29105"/>
        <note>catalytic</note>
    </ligand>
</feature>
<dbReference type="GO" id="GO:0008270">
    <property type="term" value="F:zinc ion binding"/>
    <property type="evidence" value="ECO:0007669"/>
    <property type="project" value="UniProtKB-UniRule"/>
</dbReference>
<evidence type="ECO:0000313" key="11">
    <source>
        <dbReference type="Proteomes" id="UP000245793"/>
    </source>
</evidence>
<evidence type="ECO:0000313" key="10">
    <source>
        <dbReference type="EMBL" id="PVY94060.1"/>
    </source>
</evidence>
<keyword evidence="6 9" id="KW-0255">Endonuclease</keyword>
<keyword evidence="5 9" id="KW-0479">Metal-binding</keyword>
<dbReference type="Proteomes" id="UP000245793">
    <property type="component" value="Unassembled WGS sequence"/>
</dbReference>
<evidence type="ECO:0000256" key="2">
    <source>
        <dbReference type="ARBA" id="ARBA00022517"/>
    </source>
</evidence>
<keyword evidence="11" id="KW-1185">Reference proteome</keyword>
<comment type="subcellular location">
    <subcellularLocation>
        <location evidence="9">Cytoplasm</location>
    </subcellularLocation>
</comment>
<dbReference type="Pfam" id="PF02130">
    <property type="entry name" value="YbeY"/>
    <property type="match status" value="1"/>
</dbReference>
<comment type="similarity">
    <text evidence="1 9">Belongs to the endoribonuclease YbeY family.</text>
</comment>
<dbReference type="PANTHER" id="PTHR46986">
    <property type="entry name" value="ENDORIBONUCLEASE YBEY, CHLOROPLASTIC"/>
    <property type="match status" value="1"/>
</dbReference>
<evidence type="ECO:0000256" key="6">
    <source>
        <dbReference type="ARBA" id="ARBA00022759"/>
    </source>
</evidence>
<comment type="cofactor">
    <cofactor evidence="9">
        <name>Zn(2+)</name>
        <dbReference type="ChEBI" id="CHEBI:29105"/>
    </cofactor>
    <text evidence="9">Binds 1 zinc ion.</text>
</comment>
<dbReference type="InterPro" id="IPR020549">
    <property type="entry name" value="YbeY_CS"/>
</dbReference>
<dbReference type="GO" id="GO:0004521">
    <property type="term" value="F:RNA endonuclease activity"/>
    <property type="evidence" value="ECO:0007669"/>
    <property type="project" value="UniProtKB-UniRule"/>
</dbReference>
<dbReference type="GO" id="GO:0006364">
    <property type="term" value="P:rRNA processing"/>
    <property type="evidence" value="ECO:0007669"/>
    <property type="project" value="UniProtKB-UniRule"/>
</dbReference>
<evidence type="ECO:0000256" key="7">
    <source>
        <dbReference type="ARBA" id="ARBA00022801"/>
    </source>
</evidence>
<dbReference type="GO" id="GO:0005737">
    <property type="term" value="C:cytoplasm"/>
    <property type="evidence" value="ECO:0007669"/>
    <property type="project" value="UniProtKB-SubCell"/>
</dbReference>
<dbReference type="RefSeq" id="WP_116480337.1">
    <property type="nucleotide sequence ID" value="NZ_QEKV01000007.1"/>
</dbReference>